<accession>A0A172TJC2</accession>
<organism evidence="2 3">
    <name type="scientific">Paenibacillus swuensis</name>
    <dbReference type="NCBI Taxonomy" id="1178515"/>
    <lineage>
        <taxon>Bacteria</taxon>
        <taxon>Bacillati</taxon>
        <taxon>Bacillota</taxon>
        <taxon>Bacilli</taxon>
        <taxon>Bacillales</taxon>
        <taxon>Paenibacillaceae</taxon>
        <taxon>Paenibacillus</taxon>
    </lineage>
</organism>
<feature type="signal peptide" evidence="1">
    <location>
        <begin position="1"/>
        <end position="21"/>
    </location>
</feature>
<evidence type="ECO:0008006" key="4">
    <source>
        <dbReference type="Google" id="ProtNLM"/>
    </source>
</evidence>
<evidence type="ECO:0000313" key="2">
    <source>
        <dbReference type="EMBL" id="ANE47004.1"/>
    </source>
</evidence>
<name>A0A172TJC2_9BACL</name>
<dbReference type="PANTHER" id="PTHR43649:SF12">
    <property type="entry name" value="DIACETYLCHITOBIOSE BINDING PROTEIN DASA"/>
    <property type="match status" value="1"/>
</dbReference>
<dbReference type="Pfam" id="PF13416">
    <property type="entry name" value="SBP_bac_8"/>
    <property type="match status" value="1"/>
</dbReference>
<dbReference type="InterPro" id="IPR050490">
    <property type="entry name" value="Bact_solute-bd_prot1"/>
</dbReference>
<dbReference type="SUPFAM" id="SSF53850">
    <property type="entry name" value="Periplasmic binding protein-like II"/>
    <property type="match status" value="1"/>
</dbReference>
<dbReference type="AlphaFoldDB" id="A0A172TJC2"/>
<evidence type="ECO:0000313" key="3">
    <source>
        <dbReference type="Proteomes" id="UP000076927"/>
    </source>
</evidence>
<dbReference type="RefSeq" id="WP_068607049.1">
    <property type="nucleotide sequence ID" value="NZ_CP011388.1"/>
</dbReference>
<dbReference type="PROSITE" id="PS51257">
    <property type="entry name" value="PROKAR_LIPOPROTEIN"/>
    <property type="match status" value="1"/>
</dbReference>
<protein>
    <recommendedName>
        <fullName evidence="4">ABC transporter substrate-binding protein</fullName>
    </recommendedName>
</protein>
<dbReference type="Gene3D" id="3.40.190.10">
    <property type="entry name" value="Periplasmic binding protein-like II"/>
    <property type="match status" value="3"/>
</dbReference>
<dbReference type="PANTHER" id="PTHR43649">
    <property type="entry name" value="ARABINOSE-BINDING PROTEIN-RELATED"/>
    <property type="match status" value="1"/>
</dbReference>
<dbReference type="OrthoDB" id="9787283at2"/>
<keyword evidence="1" id="KW-0732">Signal</keyword>
<feature type="chain" id="PRO_5008000847" description="ABC transporter substrate-binding protein" evidence="1">
    <location>
        <begin position="22"/>
        <end position="564"/>
    </location>
</feature>
<dbReference type="EMBL" id="CP011388">
    <property type="protein sequence ID" value="ANE47004.1"/>
    <property type="molecule type" value="Genomic_DNA"/>
</dbReference>
<proteinExistence type="predicted"/>
<gene>
    <name evidence="2" type="ORF">SY83_12785</name>
</gene>
<reference evidence="2 3" key="1">
    <citation type="submission" date="2015-01" db="EMBL/GenBank/DDBJ databases">
        <title>Paenibacillus swuensis/DY6/whole genome sequencing.</title>
        <authorList>
            <person name="Kim M.K."/>
            <person name="Srinivasan S."/>
            <person name="Lee J.-J."/>
        </authorList>
    </citation>
    <scope>NUCLEOTIDE SEQUENCE [LARGE SCALE GENOMIC DNA]</scope>
    <source>
        <strain evidence="2 3">DY6</strain>
    </source>
</reference>
<dbReference type="PATRIC" id="fig|1178515.4.peg.2559"/>
<keyword evidence="3" id="KW-1185">Reference proteome</keyword>
<dbReference type="KEGG" id="pswu:SY83_12785"/>
<evidence type="ECO:0000256" key="1">
    <source>
        <dbReference type="SAM" id="SignalP"/>
    </source>
</evidence>
<dbReference type="Proteomes" id="UP000076927">
    <property type="component" value="Chromosome"/>
</dbReference>
<sequence length="564" mass="63101">MLRKLAVVSLLASVVFVSACANSGNTNVEGQNIQNKTTNKVEEEKMDPYAPYTETITYTAARGVDQNPNFPDGQSWEKNDYQDFIEKQLNIKGKLLWTAPSDNEQYSKKLSLNIASNDLPDLFVLTGQQSYSLMRKLVDNGQIEDLTDVVEAYMSPTVKEIYKATENKAFDPVTFDGKIMGLPGVAESPHADYVWIREDWRKKLNLPEPTTVESLRQVSKAFAEMDPDGNKKKDTIGLAAQTEFASCAANMHTLDPLFYVNNAFPVCWQKDAEGKISWGGIQPENKAVLQLLRDMYKNGELDPEFGLKDNGKTAQETGSGKIGMVFQPWWAPFYPLGTTLKTFPDDPNVEWKAYVLPDQDGKVVATTAGYSSDTFLVVRKGYEHPELAVKMLNYMTDWGLHKYPEIEELNQVKFKGRQSAGSQYVGLGINYPDTVFKQLRSVEEVLKGSAEATALTPADADLYKQLKDPKATPDNRISTAAYLNGLKLDAESDMKVVVNAYTGQTETMATKWTTLLDTQKQAYLKIILGKEPVESFDTFVEQWKQLGGDQITQEVQEAVEKLPK</sequence>
<dbReference type="InterPro" id="IPR006059">
    <property type="entry name" value="SBP"/>
</dbReference>
<dbReference type="STRING" id="1178515.SY83_12785"/>